<protein>
    <recommendedName>
        <fullName evidence="7">Major facilitator superfamily (MFS) profile domain-containing protein</fullName>
    </recommendedName>
</protein>
<feature type="transmembrane region" description="Helical" evidence="6">
    <location>
        <begin position="348"/>
        <end position="367"/>
    </location>
</feature>
<feature type="transmembrane region" description="Helical" evidence="6">
    <location>
        <begin position="400"/>
        <end position="422"/>
    </location>
</feature>
<feature type="transmembrane region" description="Helical" evidence="6">
    <location>
        <begin position="106"/>
        <end position="124"/>
    </location>
</feature>
<dbReference type="PROSITE" id="PS50850">
    <property type="entry name" value="MFS"/>
    <property type="match status" value="1"/>
</dbReference>
<dbReference type="CDD" id="cd06179">
    <property type="entry name" value="MFS_TRI12_like"/>
    <property type="match status" value="1"/>
</dbReference>
<dbReference type="PROSITE" id="PS00216">
    <property type="entry name" value="SUGAR_TRANSPORT_1"/>
    <property type="match status" value="1"/>
</dbReference>
<keyword evidence="4 6" id="KW-0472">Membrane</keyword>
<feature type="transmembrane region" description="Helical" evidence="6">
    <location>
        <begin position="38"/>
        <end position="57"/>
    </location>
</feature>
<evidence type="ECO:0000256" key="3">
    <source>
        <dbReference type="ARBA" id="ARBA00022989"/>
    </source>
</evidence>
<comment type="caution">
    <text evidence="8">The sequence shown here is derived from an EMBL/GenBank/DDBJ whole genome shotgun (WGS) entry which is preliminary data.</text>
</comment>
<evidence type="ECO:0000259" key="7">
    <source>
        <dbReference type="PROSITE" id="PS50850"/>
    </source>
</evidence>
<dbReference type="OrthoDB" id="2587356at2759"/>
<dbReference type="EMBL" id="NAJO01000008">
    <property type="protein sequence ID" value="OQO10413.1"/>
    <property type="molecule type" value="Genomic_DNA"/>
</dbReference>
<feature type="transmembrane region" description="Helical" evidence="6">
    <location>
        <begin position="162"/>
        <end position="185"/>
    </location>
</feature>
<evidence type="ECO:0000256" key="5">
    <source>
        <dbReference type="SAM" id="MobiDB-lite"/>
    </source>
</evidence>
<dbReference type="PANTHER" id="PTHR23501">
    <property type="entry name" value="MAJOR FACILITATOR SUPERFAMILY"/>
    <property type="match status" value="1"/>
</dbReference>
<feature type="transmembrane region" description="Helical" evidence="6">
    <location>
        <begin position="130"/>
        <end position="150"/>
    </location>
</feature>
<feature type="transmembrane region" description="Helical" evidence="6">
    <location>
        <begin position="77"/>
        <end position="94"/>
    </location>
</feature>
<dbReference type="InParanoid" id="A0A1V8TGA5"/>
<dbReference type="GO" id="GO:0005886">
    <property type="term" value="C:plasma membrane"/>
    <property type="evidence" value="ECO:0007669"/>
    <property type="project" value="TreeGrafter"/>
</dbReference>
<keyword evidence="2 6" id="KW-0812">Transmembrane</keyword>
<dbReference type="Proteomes" id="UP000192596">
    <property type="component" value="Unassembled WGS sequence"/>
</dbReference>
<organism evidence="8 9">
    <name type="scientific">Cryoendolithus antarcticus</name>
    <dbReference type="NCBI Taxonomy" id="1507870"/>
    <lineage>
        <taxon>Eukaryota</taxon>
        <taxon>Fungi</taxon>
        <taxon>Dikarya</taxon>
        <taxon>Ascomycota</taxon>
        <taxon>Pezizomycotina</taxon>
        <taxon>Dothideomycetes</taxon>
        <taxon>Dothideomycetidae</taxon>
        <taxon>Cladosporiales</taxon>
        <taxon>Cladosporiaceae</taxon>
        <taxon>Cryoendolithus</taxon>
    </lineage>
</organism>
<dbReference type="Pfam" id="PF07690">
    <property type="entry name" value="MFS_1"/>
    <property type="match status" value="1"/>
</dbReference>
<keyword evidence="3 6" id="KW-1133">Transmembrane helix</keyword>
<feature type="transmembrane region" description="Helical" evidence="6">
    <location>
        <begin position="374"/>
        <end position="394"/>
    </location>
</feature>
<feature type="compositionally biased region" description="Basic and acidic residues" evidence="5">
    <location>
        <begin position="7"/>
        <end position="21"/>
    </location>
</feature>
<evidence type="ECO:0000313" key="8">
    <source>
        <dbReference type="EMBL" id="OQO10413.1"/>
    </source>
</evidence>
<dbReference type="Gene3D" id="1.20.1250.20">
    <property type="entry name" value="MFS general substrate transporter like domains"/>
    <property type="match status" value="1"/>
</dbReference>
<reference evidence="9" key="1">
    <citation type="submission" date="2017-03" db="EMBL/GenBank/DDBJ databases">
        <title>Genomes of endolithic fungi from Antarctica.</title>
        <authorList>
            <person name="Coleine C."/>
            <person name="Masonjones S."/>
            <person name="Stajich J.E."/>
        </authorList>
    </citation>
    <scope>NUCLEOTIDE SEQUENCE [LARGE SCALE GENOMIC DNA]</scope>
    <source>
        <strain evidence="9">CCFEE 5527</strain>
    </source>
</reference>
<feature type="transmembrane region" description="Helical" evidence="6">
    <location>
        <begin position="306"/>
        <end position="328"/>
    </location>
</feature>
<feature type="transmembrane region" description="Helical" evidence="6">
    <location>
        <begin position="238"/>
        <end position="258"/>
    </location>
</feature>
<proteinExistence type="predicted"/>
<dbReference type="GO" id="GO:0022857">
    <property type="term" value="F:transmembrane transporter activity"/>
    <property type="evidence" value="ECO:0007669"/>
    <property type="project" value="InterPro"/>
</dbReference>
<keyword evidence="9" id="KW-1185">Reference proteome</keyword>
<evidence type="ECO:0000256" key="6">
    <source>
        <dbReference type="SAM" id="Phobius"/>
    </source>
</evidence>
<sequence length="576" mass="61047">MSTSKNTDSKVEETASTHLEDIPSDATEVKQPGVTARALVIVLAINTIYFAQLVNIVGSGSLARDITAVVGGSTESVWFTSTIAILTAVLSPPVSQAADLWGRRWILVALTACGCIGAIIVSRATNVSQVITGFTVGGICYGAQPLLHAVTSEVLPRKYRAWAQASVNVSASLGGIYALLVGGALTRNQRPENFRTYWYTAAGIYAIAALIVAVLYRPPPRELQVTLTTSEKLQSLDWLGYALLVSSLTLFSLGLSWAQNPLPWTSPAVLAPLIIGVALIGALLVYEIRFKQDGLLHHDLFRHRNFPISLFCIFTEGLSFYCANNYFAFEVGTLYTHDALRVGLHYSITFYSLIFFALIAAFYCSAVKAVRLPTCVAFTMFALFNALMASIRTTTPEANLWGYAVFLGAGLGVCLTCLVTAAQFATPPGLIAITSGLMIGMRSLGGVVGLAIYGAIFNAALTSNITSRVAGASIALGLPPTSVADLIGALSAGDMTGALTIPGVTPTILEAAGGGLQQSFVIAFRDVWIAAASFSLVAVVVFEASLFLVDPKSSFDERVDAPLKVLPLDVQSKGHI</sequence>
<dbReference type="AlphaFoldDB" id="A0A1V8TGA5"/>
<dbReference type="InterPro" id="IPR053791">
    <property type="entry name" value="MFS_Tri12-like"/>
</dbReference>
<evidence type="ECO:0000313" key="9">
    <source>
        <dbReference type="Proteomes" id="UP000192596"/>
    </source>
</evidence>
<dbReference type="InterPro" id="IPR011701">
    <property type="entry name" value="MFS"/>
</dbReference>
<feature type="domain" description="Major facilitator superfamily (MFS) profile" evidence="7">
    <location>
        <begin position="39"/>
        <end position="482"/>
    </location>
</feature>
<feature type="transmembrane region" description="Helical" evidence="6">
    <location>
        <begin position="264"/>
        <end position="286"/>
    </location>
</feature>
<evidence type="ECO:0000256" key="2">
    <source>
        <dbReference type="ARBA" id="ARBA00022692"/>
    </source>
</evidence>
<dbReference type="SUPFAM" id="SSF103473">
    <property type="entry name" value="MFS general substrate transporter"/>
    <property type="match status" value="1"/>
</dbReference>
<gene>
    <name evidence="8" type="ORF">B0A48_03709</name>
</gene>
<evidence type="ECO:0000256" key="1">
    <source>
        <dbReference type="ARBA" id="ARBA00004141"/>
    </source>
</evidence>
<comment type="subcellular location">
    <subcellularLocation>
        <location evidence="1">Membrane</location>
        <topology evidence="1">Multi-pass membrane protein</topology>
    </subcellularLocation>
</comment>
<feature type="transmembrane region" description="Helical" evidence="6">
    <location>
        <begin position="527"/>
        <end position="549"/>
    </location>
</feature>
<evidence type="ECO:0000256" key="4">
    <source>
        <dbReference type="ARBA" id="ARBA00023136"/>
    </source>
</evidence>
<feature type="region of interest" description="Disordered" evidence="5">
    <location>
        <begin position="1"/>
        <end position="23"/>
    </location>
</feature>
<feature type="transmembrane region" description="Helical" evidence="6">
    <location>
        <begin position="443"/>
        <end position="461"/>
    </location>
</feature>
<dbReference type="PANTHER" id="PTHR23501:SF195">
    <property type="entry name" value="PEP5"/>
    <property type="match status" value="1"/>
</dbReference>
<dbReference type="InterPro" id="IPR036259">
    <property type="entry name" value="MFS_trans_sf"/>
</dbReference>
<name>A0A1V8TGA5_9PEZI</name>
<dbReference type="InterPro" id="IPR005829">
    <property type="entry name" value="Sugar_transporter_CS"/>
</dbReference>
<dbReference type="InterPro" id="IPR020846">
    <property type="entry name" value="MFS_dom"/>
</dbReference>
<feature type="transmembrane region" description="Helical" evidence="6">
    <location>
        <begin position="197"/>
        <end position="217"/>
    </location>
</feature>
<accession>A0A1V8TGA5</accession>